<organism evidence="1 2">
    <name type="scientific">Strigops habroptila</name>
    <name type="common">Kakapo</name>
    <dbReference type="NCBI Taxonomy" id="2489341"/>
    <lineage>
        <taxon>Eukaryota</taxon>
        <taxon>Metazoa</taxon>
        <taxon>Chordata</taxon>
        <taxon>Craniata</taxon>
        <taxon>Vertebrata</taxon>
        <taxon>Euteleostomi</taxon>
        <taxon>Archelosauria</taxon>
        <taxon>Archosauria</taxon>
        <taxon>Dinosauria</taxon>
        <taxon>Saurischia</taxon>
        <taxon>Theropoda</taxon>
        <taxon>Coelurosauria</taxon>
        <taxon>Aves</taxon>
        <taxon>Neognathae</taxon>
        <taxon>Neoaves</taxon>
        <taxon>Telluraves</taxon>
        <taxon>Australaves</taxon>
        <taxon>Psittaciformes</taxon>
        <taxon>Psittacidae</taxon>
        <taxon>Strigops</taxon>
    </lineage>
</organism>
<accession>A0A672UIW0</accession>
<reference evidence="1 2" key="1">
    <citation type="submission" date="2019-11" db="EMBL/GenBank/DDBJ databases">
        <title>Strigops habroptila (kakapo) genome, bStrHab1, primary haplotype, v2.</title>
        <authorList>
            <person name="Jarvis E.D."/>
            <person name="Howard J."/>
            <person name="Rhie A."/>
            <person name="Phillippy A."/>
            <person name="Korlach J."/>
            <person name="Digby A."/>
            <person name="Iorns D."/>
            <person name="Eason D."/>
            <person name="Robertson B."/>
            <person name="Raemaekers T."/>
            <person name="Howe K."/>
            <person name="Lewin H."/>
            <person name="Damas J."/>
            <person name="Hastie A."/>
            <person name="Tracey A."/>
            <person name="Chow W."/>
            <person name="Fedrigo O."/>
        </authorList>
    </citation>
    <scope>NUCLEOTIDE SEQUENCE [LARGE SCALE GENOMIC DNA]</scope>
</reference>
<dbReference type="InterPro" id="IPR036265">
    <property type="entry name" value="HIT-like_sf"/>
</dbReference>
<dbReference type="InParanoid" id="A0A672UIW0"/>
<reference evidence="1" key="2">
    <citation type="submission" date="2025-08" db="UniProtKB">
        <authorList>
            <consortium name="Ensembl"/>
        </authorList>
    </citation>
    <scope>IDENTIFICATION</scope>
</reference>
<protein>
    <submittedName>
        <fullName evidence="1">Uncharacterized protein</fullName>
    </submittedName>
</protein>
<sequence length="65" mass="7420">MREISCHLIHLGSNRCLVSHDISLQALVHFLAIPKQPIIKLLEVESSDESSFGIYRLLEYILICI</sequence>
<proteinExistence type="predicted"/>
<dbReference type="Gene3D" id="3.30.428.10">
    <property type="entry name" value="HIT-like"/>
    <property type="match status" value="1"/>
</dbReference>
<evidence type="ECO:0000313" key="1">
    <source>
        <dbReference type="Ensembl" id="ENSSHBP00005015239.1"/>
    </source>
</evidence>
<reference evidence="1" key="3">
    <citation type="submission" date="2025-09" db="UniProtKB">
        <authorList>
            <consortium name="Ensembl"/>
        </authorList>
    </citation>
    <scope>IDENTIFICATION</scope>
</reference>
<dbReference type="AlphaFoldDB" id="A0A672UIW0"/>
<name>A0A672UIW0_STRHB</name>
<dbReference type="Ensembl" id="ENSSHBT00005018262.1">
    <property type="protein sequence ID" value="ENSSHBP00005015239.1"/>
    <property type="gene ID" value="ENSSHBG00005013333.1"/>
</dbReference>
<keyword evidence="2" id="KW-1185">Reference proteome</keyword>
<dbReference type="Proteomes" id="UP000472266">
    <property type="component" value="Chromosome 4"/>
</dbReference>
<evidence type="ECO:0000313" key="2">
    <source>
        <dbReference type="Proteomes" id="UP000472266"/>
    </source>
</evidence>